<dbReference type="Gene3D" id="3.90.470.20">
    <property type="entry name" value="4'-phosphopantetheinyl transferase domain"/>
    <property type="match status" value="2"/>
</dbReference>
<dbReference type="InterPro" id="IPR037143">
    <property type="entry name" value="4-PPantetheinyl_Trfase_dom_sf"/>
</dbReference>
<dbReference type="AlphaFoldDB" id="A0A0R3U233"/>
<feature type="domain" description="4'-phosphopantetheinyl transferase N-terminal" evidence="10">
    <location>
        <begin position="10"/>
        <end position="101"/>
    </location>
</feature>
<dbReference type="GO" id="GO:0019878">
    <property type="term" value="P:lysine biosynthetic process via aminoadipic acid"/>
    <property type="evidence" value="ECO:0007669"/>
    <property type="project" value="TreeGrafter"/>
</dbReference>
<organism evidence="11 12">
    <name type="scientific">Mesocestoides corti</name>
    <name type="common">Flatworm</name>
    <dbReference type="NCBI Taxonomy" id="53468"/>
    <lineage>
        <taxon>Eukaryota</taxon>
        <taxon>Metazoa</taxon>
        <taxon>Spiralia</taxon>
        <taxon>Lophotrochozoa</taxon>
        <taxon>Platyhelminthes</taxon>
        <taxon>Cestoda</taxon>
        <taxon>Eucestoda</taxon>
        <taxon>Cyclophyllidea</taxon>
        <taxon>Mesocestoididae</taxon>
        <taxon>Mesocestoides</taxon>
    </lineage>
</organism>
<reference evidence="11 12" key="1">
    <citation type="submission" date="2018-10" db="EMBL/GenBank/DDBJ databases">
        <authorList>
            <consortium name="Pathogen Informatics"/>
        </authorList>
    </citation>
    <scope>NUCLEOTIDE SEQUENCE [LARGE SCALE GENOMIC DNA]</scope>
</reference>
<feature type="domain" description="4'-phosphopantetheinyl transferase" evidence="9">
    <location>
        <begin position="107"/>
        <end position="216"/>
    </location>
</feature>
<dbReference type="EMBL" id="UXSR01000042">
    <property type="protein sequence ID" value="VDD74482.1"/>
    <property type="molecule type" value="Genomic_DNA"/>
</dbReference>
<evidence type="ECO:0000256" key="4">
    <source>
        <dbReference type="ARBA" id="ARBA00022679"/>
    </source>
</evidence>
<protein>
    <recommendedName>
        <fullName evidence="3">L-aminoadipate-semialdehyde dehydrogenase-phosphopantetheinyl transferase</fullName>
        <ecNumber evidence="2">2.7.8.7</ecNumber>
    </recommendedName>
    <alternativeName>
        <fullName evidence="5">4'-phosphopantetheinyl transferase</fullName>
    </alternativeName>
    <alternativeName>
        <fullName evidence="6">Alpha-aminoadipic semialdehyde dehydrogenase-phosphopantetheinyl transferase</fullName>
    </alternativeName>
</protein>
<name>A0A0R3U233_MESCO</name>
<evidence type="ECO:0000256" key="7">
    <source>
        <dbReference type="ARBA" id="ARBA00048641"/>
    </source>
</evidence>
<evidence type="ECO:0000256" key="8">
    <source>
        <dbReference type="ARBA" id="ARBA00048794"/>
    </source>
</evidence>
<dbReference type="GO" id="GO:0000287">
    <property type="term" value="F:magnesium ion binding"/>
    <property type="evidence" value="ECO:0007669"/>
    <property type="project" value="InterPro"/>
</dbReference>
<dbReference type="PANTHER" id="PTHR12215">
    <property type="entry name" value="PHOSPHOPANTETHEINE TRANSFERASE"/>
    <property type="match status" value="1"/>
</dbReference>
<proteinExistence type="inferred from homology"/>
<accession>A0A0R3U233</accession>
<dbReference type="STRING" id="53468.A0A0R3U233"/>
<evidence type="ECO:0000256" key="3">
    <source>
        <dbReference type="ARBA" id="ARBA00016301"/>
    </source>
</evidence>
<gene>
    <name evidence="11" type="ORF">MCOS_LOCUS485</name>
</gene>
<dbReference type="InterPro" id="IPR050559">
    <property type="entry name" value="P-Pant_transferase_sf"/>
</dbReference>
<evidence type="ECO:0000256" key="6">
    <source>
        <dbReference type="ARBA" id="ARBA00033443"/>
    </source>
</evidence>
<dbReference type="Pfam" id="PF01648">
    <property type="entry name" value="ACPS"/>
    <property type="match status" value="1"/>
</dbReference>
<dbReference type="SUPFAM" id="SSF56214">
    <property type="entry name" value="4'-phosphopantetheinyl transferase"/>
    <property type="match status" value="2"/>
</dbReference>
<evidence type="ECO:0000259" key="10">
    <source>
        <dbReference type="Pfam" id="PF22624"/>
    </source>
</evidence>
<dbReference type="EC" id="2.7.8.7" evidence="2"/>
<keyword evidence="4" id="KW-0808">Transferase</keyword>
<comment type="catalytic activity">
    <reaction evidence="7">
        <text>apo-[ACP] + CoA = holo-[ACP] + adenosine 3',5'-bisphosphate + H(+)</text>
        <dbReference type="Rhea" id="RHEA:12068"/>
        <dbReference type="Rhea" id="RHEA-COMP:9685"/>
        <dbReference type="Rhea" id="RHEA-COMP:9690"/>
        <dbReference type="ChEBI" id="CHEBI:15378"/>
        <dbReference type="ChEBI" id="CHEBI:29999"/>
        <dbReference type="ChEBI" id="CHEBI:57287"/>
        <dbReference type="ChEBI" id="CHEBI:58343"/>
        <dbReference type="ChEBI" id="CHEBI:64479"/>
        <dbReference type="EC" id="2.7.8.7"/>
    </reaction>
    <physiologicalReaction direction="left-to-right" evidence="7">
        <dbReference type="Rhea" id="RHEA:12069"/>
    </physiologicalReaction>
</comment>
<dbReference type="InterPro" id="IPR055066">
    <property type="entry name" value="AASDHPPT_N"/>
</dbReference>
<dbReference type="Proteomes" id="UP000267029">
    <property type="component" value="Unassembled WGS sequence"/>
</dbReference>
<evidence type="ECO:0000313" key="11">
    <source>
        <dbReference type="EMBL" id="VDD74482.1"/>
    </source>
</evidence>
<evidence type="ECO:0000313" key="12">
    <source>
        <dbReference type="Proteomes" id="UP000267029"/>
    </source>
</evidence>
<sequence length="322" mass="36578">MMRLAFNHGSWDPTYGELVRLFRCISSTDQENALKFVYRRDVKSYLAARLLTIFVAKHCLGLDPVEVTVERDPNDRPGLSNKPDFDFNLSHNGDFTVLTSCHKMRTGVDVMRVELPPASSSVNEFLHKMRSLFAPSEWYSLNNPVLGANDRMRRFYRFWCLKEAFVKNTGTGLRVNVSTVQFDLTATNPKCTHPGLVDGEWVFEEHQLPNNHVAAVSWHMPGAQEAIPAQPGSADQSRSSLKLFGRVISLAKFVPFGHEGKSSDDTLVVEFNELSIAYEPFRELSFNQLLEDLNPWNDVSETFWPTYCSKELIPPSSRTQLV</sequence>
<dbReference type="OrthoDB" id="26719at2759"/>
<dbReference type="Pfam" id="PF22624">
    <property type="entry name" value="AASDHPPT_N"/>
    <property type="match status" value="1"/>
</dbReference>
<dbReference type="PANTHER" id="PTHR12215:SF10">
    <property type="entry name" value="L-AMINOADIPATE-SEMIALDEHYDE DEHYDROGENASE-PHOSPHOPANTETHEINYL TRANSFERASE"/>
    <property type="match status" value="1"/>
</dbReference>
<evidence type="ECO:0000256" key="2">
    <source>
        <dbReference type="ARBA" id="ARBA00013172"/>
    </source>
</evidence>
<comment type="catalytic activity">
    <reaction evidence="8">
        <text>apo-[ACP] + acetyl-CoA = acetyl-[ACP] + adenosine 3',5'-bisphosphate + H(+)</text>
        <dbReference type="Rhea" id="RHEA:46564"/>
        <dbReference type="Rhea" id="RHEA-COMP:9621"/>
        <dbReference type="Rhea" id="RHEA-COMP:9690"/>
        <dbReference type="ChEBI" id="CHEBI:15378"/>
        <dbReference type="ChEBI" id="CHEBI:29999"/>
        <dbReference type="ChEBI" id="CHEBI:57288"/>
        <dbReference type="ChEBI" id="CHEBI:58343"/>
        <dbReference type="ChEBI" id="CHEBI:78446"/>
    </reaction>
    <physiologicalReaction direction="left-to-right" evidence="8">
        <dbReference type="Rhea" id="RHEA:46565"/>
    </physiologicalReaction>
</comment>
<dbReference type="InterPro" id="IPR008278">
    <property type="entry name" value="4-PPantetheinyl_Trfase_dom"/>
</dbReference>
<keyword evidence="12" id="KW-1185">Reference proteome</keyword>
<dbReference type="GO" id="GO:0008897">
    <property type="term" value="F:holo-[acyl-carrier-protein] synthase activity"/>
    <property type="evidence" value="ECO:0007669"/>
    <property type="project" value="UniProtKB-EC"/>
</dbReference>
<comment type="similarity">
    <text evidence="1">Belongs to the P-Pant transferase superfamily. AcpS family.</text>
</comment>
<dbReference type="GO" id="GO:0005829">
    <property type="term" value="C:cytosol"/>
    <property type="evidence" value="ECO:0007669"/>
    <property type="project" value="TreeGrafter"/>
</dbReference>
<evidence type="ECO:0000259" key="9">
    <source>
        <dbReference type="Pfam" id="PF01648"/>
    </source>
</evidence>
<evidence type="ECO:0000256" key="1">
    <source>
        <dbReference type="ARBA" id="ARBA00006195"/>
    </source>
</evidence>
<evidence type="ECO:0000256" key="5">
    <source>
        <dbReference type="ARBA" id="ARBA00030484"/>
    </source>
</evidence>